<evidence type="ECO:0000259" key="5">
    <source>
        <dbReference type="PROSITE" id="PS50949"/>
    </source>
</evidence>
<dbReference type="InterPro" id="IPR036390">
    <property type="entry name" value="WH_DNA-bd_sf"/>
</dbReference>
<dbReference type="Proteomes" id="UP001595839">
    <property type="component" value="Unassembled WGS sequence"/>
</dbReference>
<evidence type="ECO:0000256" key="3">
    <source>
        <dbReference type="ARBA" id="ARBA00023163"/>
    </source>
</evidence>
<protein>
    <submittedName>
        <fullName evidence="6">GntR family transcriptional regulator</fullName>
    </submittedName>
</protein>
<dbReference type="Pfam" id="PF00392">
    <property type="entry name" value="GntR"/>
    <property type="match status" value="2"/>
</dbReference>
<feature type="domain" description="HTH gntR-type" evidence="5">
    <location>
        <begin position="120"/>
        <end position="188"/>
    </location>
</feature>
<name>A0ABV9BAH8_9ACTN</name>
<keyword evidence="7" id="KW-1185">Reference proteome</keyword>
<evidence type="ECO:0000313" key="7">
    <source>
        <dbReference type="Proteomes" id="UP001595839"/>
    </source>
</evidence>
<dbReference type="InterPro" id="IPR036388">
    <property type="entry name" value="WH-like_DNA-bd_sf"/>
</dbReference>
<organism evidence="6 7">
    <name type="scientific">Streptomyces vulcanius</name>
    <dbReference type="NCBI Taxonomy" id="1441876"/>
    <lineage>
        <taxon>Bacteria</taxon>
        <taxon>Bacillati</taxon>
        <taxon>Actinomycetota</taxon>
        <taxon>Actinomycetes</taxon>
        <taxon>Kitasatosporales</taxon>
        <taxon>Streptomycetaceae</taxon>
        <taxon>Streptomyces</taxon>
    </lineage>
</organism>
<dbReference type="Gene3D" id="1.10.10.10">
    <property type="entry name" value="Winged helix-like DNA-binding domain superfamily/Winged helix DNA-binding domain"/>
    <property type="match status" value="2"/>
</dbReference>
<feature type="domain" description="HTH gntR-type" evidence="5">
    <location>
        <begin position="216"/>
        <end position="285"/>
    </location>
</feature>
<dbReference type="Pfam" id="PF19575">
    <property type="entry name" value="HTH_58"/>
    <property type="match status" value="1"/>
</dbReference>
<dbReference type="RefSeq" id="WP_381184554.1">
    <property type="nucleotide sequence ID" value="NZ_JBHSFK010000045.1"/>
</dbReference>
<dbReference type="PROSITE" id="PS50949">
    <property type="entry name" value="HTH_GNTR"/>
    <property type="match status" value="2"/>
</dbReference>
<dbReference type="EMBL" id="JBHSFK010000045">
    <property type="protein sequence ID" value="MFC4506546.1"/>
    <property type="molecule type" value="Genomic_DNA"/>
</dbReference>
<feature type="region of interest" description="Disordered" evidence="4">
    <location>
        <begin position="1"/>
        <end position="58"/>
    </location>
</feature>
<dbReference type="SMART" id="SM00345">
    <property type="entry name" value="HTH_GNTR"/>
    <property type="match status" value="2"/>
</dbReference>
<evidence type="ECO:0000256" key="1">
    <source>
        <dbReference type="ARBA" id="ARBA00023015"/>
    </source>
</evidence>
<keyword evidence="3" id="KW-0804">Transcription</keyword>
<dbReference type="InterPro" id="IPR050679">
    <property type="entry name" value="Bact_HTH_transcr_reg"/>
</dbReference>
<evidence type="ECO:0000313" key="6">
    <source>
        <dbReference type="EMBL" id="MFC4506546.1"/>
    </source>
</evidence>
<dbReference type="PANTHER" id="PTHR44846:SF1">
    <property type="entry name" value="MANNOSYL-D-GLYCERATE TRANSPORT_METABOLISM SYSTEM REPRESSOR MNGR-RELATED"/>
    <property type="match status" value="1"/>
</dbReference>
<keyword evidence="1" id="KW-0805">Transcription regulation</keyword>
<evidence type="ECO:0000256" key="2">
    <source>
        <dbReference type="ARBA" id="ARBA00023125"/>
    </source>
</evidence>
<accession>A0ABV9BAH8</accession>
<dbReference type="SUPFAM" id="SSF46785">
    <property type="entry name" value="Winged helix' DNA-binding domain"/>
    <property type="match status" value="2"/>
</dbReference>
<reference evidence="7" key="1">
    <citation type="journal article" date="2019" name="Int. J. Syst. Evol. Microbiol.">
        <title>The Global Catalogue of Microorganisms (GCM) 10K type strain sequencing project: providing services to taxonomists for standard genome sequencing and annotation.</title>
        <authorList>
            <consortium name="The Broad Institute Genomics Platform"/>
            <consortium name="The Broad Institute Genome Sequencing Center for Infectious Disease"/>
            <person name="Wu L."/>
            <person name="Ma J."/>
        </authorList>
    </citation>
    <scope>NUCLEOTIDE SEQUENCE [LARGE SCALE GENOMIC DNA]</scope>
    <source>
        <strain evidence="7">CGMCC 4.7177</strain>
    </source>
</reference>
<sequence>MNQLDRENDAAAGQGGGPPSSNPTDRPEQKAPSPTPDTVPAWQRPLQGLPTYPRQALITGSDKERYRTAIAKAYKAKGSIRDISAFIGRSFGWVNKQLCEAGVVMRSRGGYRHVSGIERGKMSTHVEKALRDRITDGTYEIGTRIPGSVSLGKEFGTSDRTVRAAMGRLEAAGLLLSVPGRGTVVTDPQNPPAGPNLRVRTGPGQWETWTIQEQSRTNYGRIRTVIIARIADGTYPPGHSIPSRTELTEELGARYSSIHRSLKRLEERGLLVPHKDRTGRMCVPRQNVLDAALKAGSR</sequence>
<dbReference type="CDD" id="cd07377">
    <property type="entry name" value="WHTH_GntR"/>
    <property type="match status" value="1"/>
</dbReference>
<keyword evidence="2" id="KW-0238">DNA-binding</keyword>
<evidence type="ECO:0000256" key="4">
    <source>
        <dbReference type="SAM" id="MobiDB-lite"/>
    </source>
</evidence>
<dbReference type="InterPro" id="IPR045745">
    <property type="entry name" value="HTH_58_Actinobacteria-type"/>
</dbReference>
<gene>
    <name evidence="6" type="ORF">ACFPIH_45095</name>
</gene>
<dbReference type="PANTHER" id="PTHR44846">
    <property type="entry name" value="MANNOSYL-D-GLYCERATE TRANSPORT/METABOLISM SYSTEM REPRESSOR MNGR-RELATED"/>
    <property type="match status" value="1"/>
</dbReference>
<dbReference type="InterPro" id="IPR000524">
    <property type="entry name" value="Tscrpt_reg_HTH_GntR"/>
</dbReference>
<comment type="caution">
    <text evidence="6">The sequence shown here is derived from an EMBL/GenBank/DDBJ whole genome shotgun (WGS) entry which is preliminary data.</text>
</comment>
<proteinExistence type="predicted"/>